<dbReference type="Gene3D" id="3.20.20.410">
    <property type="entry name" value="Protein of unknown function UPF0759"/>
    <property type="match status" value="1"/>
</dbReference>
<dbReference type="Pfam" id="PF01904">
    <property type="entry name" value="DUF72"/>
    <property type="match status" value="1"/>
</dbReference>
<dbReference type="RefSeq" id="WP_066752175.1">
    <property type="nucleotide sequence ID" value="NZ_JBHUMB010000014.1"/>
</dbReference>
<keyword evidence="2" id="KW-1185">Reference proteome</keyword>
<comment type="caution">
    <text evidence="1">The sequence shown here is derived from an EMBL/GenBank/DDBJ whole genome shotgun (WGS) entry which is preliminary data.</text>
</comment>
<dbReference type="SUPFAM" id="SSF117396">
    <property type="entry name" value="TM1631-like"/>
    <property type="match status" value="1"/>
</dbReference>
<dbReference type="EMBL" id="JBHUMB010000014">
    <property type="protein sequence ID" value="MFD2744592.1"/>
    <property type="molecule type" value="Genomic_DNA"/>
</dbReference>
<evidence type="ECO:0000313" key="2">
    <source>
        <dbReference type="Proteomes" id="UP001597418"/>
    </source>
</evidence>
<reference evidence="2" key="1">
    <citation type="journal article" date="2019" name="Int. J. Syst. Evol. Microbiol.">
        <title>The Global Catalogue of Microorganisms (GCM) 10K type strain sequencing project: providing services to taxonomists for standard genome sequencing and annotation.</title>
        <authorList>
            <consortium name="The Broad Institute Genomics Platform"/>
            <consortium name="The Broad Institute Genome Sequencing Center for Infectious Disease"/>
            <person name="Wu L."/>
            <person name="Ma J."/>
        </authorList>
    </citation>
    <scope>NUCLEOTIDE SEQUENCE [LARGE SCALE GENOMIC DNA]</scope>
    <source>
        <strain evidence="2">KCTC 42247</strain>
    </source>
</reference>
<dbReference type="InterPro" id="IPR002763">
    <property type="entry name" value="DUF72"/>
</dbReference>
<protein>
    <submittedName>
        <fullName evidence="1">DUF72 domain-containing protein</fullName>
    </submittedName>
</protein>
<gene>
    <name evidence="1" type="ORF">ACFSQ6_14430</name>
</gene>
<dbReference type="PANTHER" id="PTHR30348">
    <property type="entry name" value="UNCHARACTERIZED PROTEIN YECE"/>
    <property type="match status" value="1"/>
</dbReference>
<name>A0ABW5UGJ0_9SPHI</name>
<organism evidence="1 2">
    <name type="scientific">Sphingobacterium populi</name>
    <dbReference type="NCBI Taxonomy" id="1812824"/>
    <lineage>
        <taxon>Bacteria</taxon>
        <taxon>Pseudomonadati</taxon>
        <taxon>Bacteroidota</taxon>
        <taxon>Sphingobacteriia</taxon>
        <taxon>Sphingobacteriales</taxon>
        <taxon>Sphingobacteriaceae</taxon>
        <taxon>Sphingobacterium</taxon>
    </lineage>
</organism>
<dbReference type="Proteomes" id="UP001597418">
    <property type="component" value="Unassembled WGS sequence"/>
</dbReference>
<dbReference type="PANTHER" id="PTHR30348:SF9">
    <property type="entry name" value="UPF0759 PROTEIN YECE"/>
    <property type="match status" value="1"/>
</dbReference>
<accession>A0ABW5UGJ0</accession>
<evidence type="ECO:0000313" key="1">
    <source>
        <dbReference type="EMBL" id="MFD2744592.1"/>
    </source>
</evidence>
<dbReference type="InterPro" id="IPR036520">
    <property type="entry name" value="UPF0759_sf"/>
</dbReference>
<proteinExistence type="predicted"/>
<sequence length="292" mass="33903">MKFGSVTDPSSVDFTLPETHSKTLELLKAHQSDEPFKVYVGCAKWNKKDLKGFYPRGTKDELAYYATKFNSIELNATFYNAPSKEQVLTWKNKTGSNFKFFPKIPQSISHYSRLLNTDEKVKAFVDATVLFEEKLGMAFLQMHENYKPKDFARLEEFLKTFPKGYPLGVEVRNESWFTDQEVAERFYELLEKTGKTNILVDTAGRRDLLHMRLTTPVSFVRYVGANAPSDYTRLEDWVLRIGEWRKAGLQELYFFIHQNMEEESPLLADHFIKKMNSALGLNLKSPNDDKLF</sequence>